<proteinExistence type="predicted"/>
<dbReference type="Proteomes" id="UP000494165">
    <property type="component" value="Unassembled WGS sequence"/>
</dbReference>
<keyword evidence="2" id="KW-1185">Reference proteome</keyword>
<reference evidence="1 2" key="1">
    <citation type="submission" date="2020-04" db="EMBL/GenBank/DDBJ databases">
        <authorList>
            <person name="Alioto T."/>
            <person name="Alioto T."/>
            <person name="Gomez Garrido J."/>
        </authorList>
    </citation>
    <scope>NUCLEOTIDE SEQUENCE [LARGE SCALE GENOMIC DNA]</scope>
</reference>
<evidence type="ECO:0000313" key="1">
    <source>
        <dbReference type="EMBL" id="CAB3369526.1"/>
    </source>
</evidence>
<comment type="caution">
    <text evidence="1">The sequence shown here is derived from an EMBL/GenBank/DDBJ whole genome shotgun (WGS) entry which is preliminary data.</text>
</comment>
<organism evidence="1 2">
    <name type="scientific">Cloeon dipterum</name>
    <dbReference type="NCBI Taxonomy" id="197152"/>
    <lineage>
        <taxon>Eukaryota</taxon>
        <taxon>Metazoa</taxon>
        <taxon>Ecdysozoa</taxon>
        <taxon>Arthropoda</taxon>
        <taxon>Hexapoda</taxon>
        <taxon>Insecta</taxon>
        <taxon>Pterygota</taxon>
        <taxon>Palaeoptera</taxon>
        <taxon>Ephemeroptera</taxon>
        <taxon>Pisciforma</taxon>
        <taxon>Baetidae</taxon>
        <taxon>Cloeon</taxon>
    </lineage>
</organism>
<evidence type="ECO:0000313" key="2">
    <source>
        <dbReference type="Proteomes" id="UP000494165"/>
    </source>
</evidence>
<name>A0A8S1CCR3_9INSE</name>
<gene>
    <name evidence="1" type="ORF">CLODIP_2_CD02607</name>
</gene>
<sequence length="205" mass="23686">MEPECDSAEMSFHANLPWLKPSAFTEDALPLSQESPTGERLQCLLNSSISFYLPISYHRSSAFNGNFDNNKKDAATKNYFDKRAEEFMDRINQLIVAILGENTKQAGLNFEGQRNLLWIQYILPCFVSSLMSARKIQRFKSDNLNKLVEFINNFISQFEEDLTTPVAKGSTNYDVNKSGDHIEILDILWQEVKFERKRQNRPYPT</sequence>
<dbReference type="EMBL" id="CADEPI010000046">
    <property type="protein sequence ID" value="CAB3369526.1"/>
    <property type="molecule type" value="Genomic_DNA"/>
</dbReference>
<dbReference type="AlphaFoldDB" id="A0A8S1CCR3"/>
<accession>A0A8S1CCR3</accession>
<protein>
    <submittedName>
        <fullName evidence="1">Uncharacterized protein</fullName>
    </submittedName>
</protein>